<sequence>MFSLRLLNNKILISVLLISFSSSLLSDVICDISHEKSEFATSCEFHKIENHSGEQETKTIIDQNNTDNCNDLELSIFITNTDSNKNIFFNRVLILSSLNHIEKEYSSEKELYSKIIGRFSSSPPKISNKIYRLNSLFLI</sequence>
<evidence type="ECO:0000313" key="1">
    <source>
        <dbReference type="EMBL" id="VAX17264.1"/>
    </source>
</evidence>
<name>A0A3B1BZR9_9ZZZZ</name>
<accession>A0A3B1BZR9</accession>
<dbReference type="EMBL" id="UOGD01000073">
    <property type="protein sequence ID" value="VAX17264.1"/>
    <property type="molecule type" value="Genomic_DNA"/>
</dbReference>
<proteinExistence type="predicted"/>
<gene>
    <name evidence="1" type="ORF">MNBD_IGNAVI01-578</name>
</gene>
<organism evidence="1">
    <name type="scientific">hydrothermal vent metagenome</name>
    <dbReference type="NCBI Taxonomy" id="652676"/>
    <lineage>
        <taxon>unclassified sequences</taxon>
        <taxon>metagenomes</taxon>
        <taxon>ecological metagenomes</taxon>
    </lineage>
</organism>
<reference evidence="1" key="1">
    <citation type="submission" date="2018-06" db="EMBL/GenBank/DDBJ databases">
        <authorList>
            <person name="Zhirakovskaya E."/>
        </authorList>
    </citation>
    <scope>NUCLEOTIDE SEQUENCE</scope>
</reference>
<protein>
    <submittedName>
        <fullName evidence="1">Uncharacterized protein</fullName>
    </submittedName>
</protein>
<dbReference type="AlphaFoldDB" id="A0A3B1BZR9"/>